<dbReference type="InterPro" id="IPR005548">
    <property type="entry name" value="Cell_div_FtsQ/DivIB_C"/>
</dbReference>
<feature type="domain" description="POTRA" evidence="8">
    <location>
        <begin position="24"/>
        <end position="92"/>
    </location>
</feature>
<sequence length="219" mass="23178">MFVTVLVVAVLGAAGWVLLGSRLLVVRHVEVSGARIAPKDRIVAAAGVRLGLPMVRLRTGDVRARVARLREVESAEVERRWPGTVRIVVRERVPVAAAQYGGRYLLLDRGGNVAADAAAAPADLPLLTAMPSVPPDPATLAALRVVGELPDGLRRRLAGVSAPSPESVTLRLRTGLTVVWGAAERTGDKVRLVEAMQRTSAGRGARTIDVSSPDVVTTR</sequence>
<dbReference type="InterPro" id="IPR034746">
    <property type="entry name" value="POTRA"/>
</dbReference>
<dbReference type="PROSITE" id="PS51779">
    <property type="entry name" value="POTRA"/>
    <property type="match status" value="1"/>
</dbReference>
<keyword evidence="3 9" id="KW-0132">Cell division</keyword>
<keyword evidence="6" id="KW-0472">Membrane</keyword>
<dbReference type="InterPro" id="IPR013685">
    <property type="entry name" value="POTRA_FtsQ_type"/>
</dbReference>
<protein>
    <submittedName>
        <fullName evidence="9">Cell division protein FtsQ</fullName>
    </submittedName>
</protein>
<keyword evidence="7" id="KW-0131">Cell cycle</keyword>
<dbReference type="Pfam" id="PF08478">
    <property type="entry name" value="POTRA_1"/>
    <property type="match status" value="1"/>
</dbReference>
<keyword evidence="4" id="KW-0812">Transmembrane</keyword>
<evidence type="ECO:0000256" key="7">
    <source>
        <dbReference type="ARBA" id="ARBA00023306"/>
    </source>
</evidence>
<dbReference type="Gene3D" id="3.10.20.310">
    <property type="entry name" value="membrane protein fhac"/>
    <property type="match status" value="1"/>
</dbReference>
<evidence type="ECO:0000313" key="9">
    <source>
        <dbReference type="EMBL" id="MQY02317.1"/>
    </source>
</evidence>
<dbReference type="Pfam" id="PF03799">
    <property type="entry name" value="FtsQ_DivIB_C"/>
    <property type="match status" value="1"/>
</dbReference>
<keyword evidence="2" id="KW-1003">Cell membrane</keyword>
<name>A0A7K0BMA9_9ACTN</name>
<comment type="subcellular location">
    <subcellularLocation>
        <location evidence="1">Membrane</location>
    </subcellularLocation>
</comment>
<dbReference type="AlphaFoldDB" id="A0A7K0BMA9"/>
<evidence type="ECO:0000256" key="5">
    <source>
        <dbReference type="ARBA" id="ARBA00022989"/>
    </source>
</evidence>
<comment type="caution">
    <text evidence="9">The sequence shown here is derived from an EMBL/GenBank/DDBJ whole genome shotgun (WGS) entry which is preliminary data.</text>
</comment>
<keyword evidence="10" id="KW-1185">Reference proteome</keyword>
<dbReference type="InterPro" id="IPR050487">
    <property type="entry name" value="FtsQ_DivIB"/>
</dbReference>
<accession>A0A7K0BMA9</accession>
<reference evidence="9 10" key="1">
    <citation type="submission" date="2019-10" db="EMBL/GenBank/DDBJ databases">
        <title>Actinomadura rubteroloni sp. nov. and Actinomadura macrotermitis sp. nov., isolated from the gut of fungus growing-termite Macrotermes natalensis.</title>
        <authorList>
            <person name="Benndorf R."/>
            <person name="Martin K."/>
            <person name="Kuefner M."/>
            <person name="De Beer W."/>
            <person name="Kaster A.-K."/>
            <person name="Vollmers J."/>
            <person name="Poulsen M."/>
            <person name="Beemelmanns C."/>
        </authorList>
    </citation>
    <scope>NUCLEOTIDE SEQUENCE [LARGE SCALE GENOMIC DNA]</scope>
    <source>
        <strain evidence="9 10">RB68</strain>
    </source>
</reference>
<dbReference type="EMBL" id="WEGH01000001">
    <property type="protein sequence ID" value="MQY02317.1"/>
    <property type="molecule type" value="Genomic_DNA"/>
</dbReference>
<dbReference type="GO" id="GO:0005886">
    <property type="term" value="C:plasma membrane"/>
    <property type="evidence" value="ECO:0007669"/>
    <property type="project" value="TreeGrafter"/>
</dbReference>
<evidence type="ECO:0000313" key="10">
    <source>
        <dbReference type="Proteomes" id="UP000487268"/>
    </source>
</evidence>
<evidence type="ECO:0000256" key="2">
    <source>
        <dbReference type="ARBA" id="ARBA00022475"/>
    </source>
</evidence>
<gene>
    <name evidence="9" type="primary">ftsQ</name>
    <name evidence="9" type="ORF">ACRB68_03470</name>
</gene>
<evidence type="ECO:0000256" key="4">
    <source>
        <dbReference type="ARBA" id="ARBA00022692"/>
    </source>
</evidence>
<evidence type="ECO:0000256" key="6">
    <source>
        <dbReference type="ARBA" id="ARBA00023136"/>
    </source>
</evidence>
<dbReference type="PANTHER" id="PTHR37820:SF1">
    <property type="entry name" value="CELL DIVISION PROTEIN FTSQ"/>
    <property type="match status" value="1"/>
</dbReference>
<evidence type="ECO:0000259" key="8">
    <source>
        <dbReference type="PROSITE" id="PS51779"/>
    </source>
</evidence>
<organism evidence="9 10">
    <name type="scientific">Actinomadura macrotermitis</name>
    <dbReference type="NCBI Taxonomy" id="2585200"/>
    <lineage>
        <taxon>Bacteria</taxon>
        <taxon>Bacillati</taxon>
        <taxon>Actinomycetota</taxon>
        <taxon>Actinomycetes</taxon>
        <taxon>Streptosporangiales</taxon>
        <taxon>Thermomonosporaceae</taxon>
        <taxon>Actinomadura</taxon>
    </lineage>
</organism>
<evidence type="ECO:0000256" key="1">
    <source>
        <dbReference type="ARBA" id="ARBA00004370"/>
    </source>
</evidence>
<evidence type="ECO:0000256" key="3">
    <source>
        <dbReference type="ARBA" id="ARBA00022618"/>
    </source>
</evidence>
<keyword evidence="5" id="KW-1133">Transmembrane helix</keyword>
<dbReference type="Proteomes" id="UP000487268">
    <property type="component" value="Unassembled WGS sequence"/>
</dbReference>
<dbReference type="PANTHER" id="PTHR37820">
    <property type="entry name" value="CELL DIVISION PROTEIN DIVIB"/>
    <property type="match status" value="1"/>
</dbReference>
<dbReference type="GO" id="GO:0051301">
    <property type="term" value="P:cell division"/>
    <property type="evidence" value="ECO:0007669"/>
    <property type="project" value="UniProtKB-KW"/>
</dbReference>
<proteinExistence type="predicted"/>